<sequence length="238" mass="26729">MLLVLVSLGVTAWVARDSAPEVRGALANLRADTAVRLALFRWGVPIVVIVTVYLLALGFGLPWVAGLALSFAAEIIARGVYMLFRRLRYRVSQWENQETTPSQVQIRAYQLDTADDEVRYYADVNAVQLAHEDPDALTDTVCRVAGDLFERGETDPSVARSFATDLLRYGIVDVDETRSRLAKTAQEEAEGRMPADAETIERRVLERVPEPIWEETKAEKLIRRGKWSKRDGRPVSRG</sequence>
<dbReference type="AlphaFoldDB" id="A0A4D6KR61"/>
<gene>
    <name evidence="2" type="ORF">E5139_16640</name>
</gene>
<proteinExistence type="predicted"/>
<dbReference type="KEGG" id="halz:E5139_16640"/>
<evidence type="ECO:0000313" key="3">
    <source>
        <dbReference type="Proteomes" id="UP000297053"/>
    </source>
</evidence>
<keyword evidence="2" id="KW-0614">Plasmid</keyword>
<name>A0A4D6KR61_9EURY</name>
<geneLocation type="plasmid" evidence="2">
    <name>unnamed1</name>
</geneLocation>
<evidence type="ECO:0000313" key="2">
    <source>
        <dbReference type="EMBL" id="QCD67266.1"/>
    </source>
</evidence>
<dbReference type="RefSeq" id="WP_012807518.1">
    <property type="nucleotide sequence ID" value="NZ_CP039376.1"/>
</dbReference>
<reference evidence="2 3" key="2">
    <citation type="submission" date="2019-04" db="EMBL/GenBank/DDBJ databases">
        <authorList>
            <person name="Yang S."/>
            <person name="Wei W."/>
        </authorList>
    </citation>
    <scope>NUCLEOTIDE SEQUENCE [LARGE SCALE GENOMIC DNA]</scope>
    <source>
        <strain evidence="3">ZP60</strain>
        <plasmid evidence="2 3">unnamed1</plasmid>
    </source>
</reference>
<reference evidence="2 3" key="1">
    <citation type="submission" date="2019-04" db="EMBL/GenBank/DDBJ databases">
        <title>Complete genome sequence of Arthrobacter sp. ZXY-2 associated with effective atrazine degradation and salt adaptation.</title>
        <authorList>
            <person name="Zhao X."/>
        </authorList>
    </citation>
    <scope>NUCLEOTIDE SEQUENCE [LARGE SCALE GENOMIC DNA]</scope>
    <source>
        <strain evidence="3">ZP60</strain>
        <plasmid evidence="2 3">unnamed1</plasmid>
    </source>
</reference>
<feature type="transmembrane region" description="Helical" evidence="1">
    <location>
        <begin position="63"/>
        <end position="84"/>
    </location>
</feature>
<accession>A0A4D6KR61</accession>
<dbReference type="Proteomes" id="UP000297053">
    <property type="component" value="Plasmid unnamed1"/>
</dbReference>
<organism evidence="2 3">
    <name type="scientific">Halomicrobium mukohataei</name>
    <dbReference type="NCBI Taxonomy" id="57705"/>
    <lineage>
        <taxon>Archaea</taxon>
        <taxon>Methanobacteriati</taxon>
        <taxon>Methanobacteriota</taxon>
        <taxon>Stenosarchaea group</taxon>
        <taxon>Halobacteria</taxon>
        <taxon>Halobacteriales</taxon>
        <taxon>Haloarculaceae</taxon>
        <taxon>Halomicrobium</taxon>
    </lineage>
</organism>
<dbReference type="EMBL" id="CP039376">
    <property type="protein sequence ID" value="QCD67266.1"/>
    <property type="molecule type" value="Genomic_DNA"/>
</dbReference>
<protein>
    <submittedName>
        <fullName evidence="2">Uncharacterized protein</fullName>
    </submittedName>
</protein>
<dbReference type="GeneID" id="8409433"/>
<keyword evidence="1" id="KW-1133">Transmembrane helix</keyword>
<keyword evidence="1" id="KW-0472">Membrane</keyword>
<evidence type="ECO:0000256" key="1">
    <source>
        <dbReference type="SAM" id="Phobius"/>
    </source>
</evidence>
<feature type="transmembrane region" description="Helical" evidence="1">
    <location>
        <begin position="39"/>
        <end position="57"/>
    </location>
</feature>
<keyword evidence="1" id="KW-0812">Transmembrane</keyword>